<sequence>MSTPPTEFYSAERWQNWIDRIEDEELDPEDEDSMRVLDLMQDDAAIAVAKVVAAYDDGEIEEEEALEKVGEIHEIVLADPGFDDEEKLFFVNSVQTSLVVVFYAAEEYVHSGPAEDASVEEYVQAAVDAESQDEMEAALGYLAQAGTRIIDGGELTPNVGDDLEFGPVTDWLNGLASLQSAMEDPEVVEEDEAED</sequence>
<protein>
    <submittedName>
        <fullName evidence="1">DUF2150 family protein</fullName>
    </submittedName>
</protein>
<dbReference type="Pfam" id="PF09920">
    <property type="entry name" value="DUF2150"/>
    <property type="match status" value="1"/>
</dbReference>
<evidence type="ECO:0000313" key="1">
    <source>
        <dbReference type="EMBL" id="MFC6955252.1"/>
    </source>
</evidence>
<name>A0ABD5VI89_9EURY</name>
<gene>
    <name evidence="1" type="ORF">ACFQGB_20510</name>
</gene>
<dbReference type="AlphaFoldDB" id="A0ABD5VI89"/>
<dbReference type="InterPro" id="IPR014518">
    <property type="entry name" value="UCP022079"/>
</dbReference>
<reference evidence="1 2" key="1">
    <citation type="journal article" date="2019" name="Int. J. Syst. Evol. Microbiol.">
        <title>The Global Catalogue of Microorganisms (GCM) 10K type strain sequencing project: providing services to taxonomists for standard genome sequencing and annotation.</title>
        <authorList>
            <consortium name="The Broad Institute Genomics Platform"/>
            <consortium name="The Broad Institute Genome Sequencing Center for Infectious Disease"/>
            <person name="Wu L."/>
            <person name="Ma J."/>
        </authorList>
    </citation>
    <scope>NUCLEOTIDE SEQUENCE [LARGE SCALE GENOMIC DNA]</scope>
    <source>
        <strain evidence="1 2">GX26</strain>
    </source>
</reference>
<organism evidence="1 2">
    <name type="scientific">Halorubellus litoreus</name>
    <dbReference type="NCBI Taxonomy" id="755308"/>
    <lineage>
        <taxon>Archaea</taxon>
        <taxon>Methanobacteriati</taxon>
        <taxon>Methanobacteriota</taxon>
        <taxon>Stenosarchaea group</taxon>
        <taxon>Halobacteria</taxon>
        <taxon>Halobacteriales</taxon>
        <taxon>Halorubellaceae</taxon>
        <taxon>Halorubellus</taxon>
    </lineage>
</organism>
<keyword evidence="2" id="KW-1185">Reference proteome</keyword>
<dbReference type="Proteomes" id="UP001596395">
    <property type="component" value="Unassembled WGS sequence"/>
</dbReference>
<comment type="caution">
    <text evidence="1">The sequence shown here is derived from an EMBL/GenBank/DDBJ whole genome shotgun (WGS) entry which is preliminary data.</text>
</comment>
<dbReference type="PIRSF" id="PIRSF022079">
    <property type="entry name" value="UCP022079"/>
    <property type="match status" value="1"/>
</dbReference>
<accession>A0ABD5VI89</accession>
<dbReference type="RefSeq" id="WP_227133527.1">
    <property type="nucleotide sequence ID" value="NZ_JAZAQL010000005.1"/>
</dbReference>
<dbReference type="EMBL" id="JBHSXN010000005">
    <property type="protein sequence ID" value="MFC6955252.1"/>
    <property type="molecule type" value="Genomic_DNA"/>
</dbReference>
<proteinExistence type="predicted"/>
<evidence type="ECO:0000313" key="2">
    <source>
        <dbReference type="Proteomes" id="UP001596395"/>
    </source>
</evidence>